<dbReference type="PROSITE" id="PS50987">
    <property type="entry name" value="HTH_ARSR_2"/>
    <property type="match status" value="1"/>
</dbReference>
<dbReference type="Pfam" id="PF12840">
    <property type="entry name" value="HTH_20"/>
    <property type="match status" value="1"/>
</dbReference>
<accession>A0A1C2INC0</accession>
<dbReference type="GeneID" id="60696891"/>
<dbReference type="InterPro" id="IPR051081">
    <property type="entry name" value="HTH_MetalResp_TranReg"/>
</dbReference>
<evidence type="ECO:0000313" key="7">
    <source>
        <dbReference type="EMBL" id="OCX73455.1"/>
    </source>
</evidence>
<evidence type="ECO:0000256" key="3">
    <source>
        <dbReference type="ARBA" id="ARBA00023125"/>
    </source>
</evidence>
<keyword evidence="1" id="KW-0059">Arsenical resistance</keyword>
<dbReference type="Proteomes" id="UP000094893">
    <property type="component" value="Unassembled WGS sequence"/>
</dbReference>
<dbReference type="eggNOG" id="COG0640">
    <property type="taxonomic scope" value="Bacteria"/>
</dbReference>
<evidence type="ECO:0000313" key="6">
    <source>
        <dbReference type="EMBL" id="OCX70493.1"/>
    </source>
</evidence>
<evidence type="ECO:0000259" key="5">
    <source>
        <dbReference type="PROSITE" id="PS50987"/>
    </source>
</evidence>
<dbReference type="PRINTS" id="PR00778">
    <property type="entry name" value="HTHARSR"/>
</dbReference>
<dbReference type="Proteomes" id="UP000095008">
    <property type="component" value="Unassembled WGS sequence"/>
</dbReference>
<dbReference type="InterPro" id="IPR036388">
    <property type="entry name" value="WH-like_DNA-bd_sf"/>
</dbReference>
<keyword evidence="3" id="KW-0238">DNA-binding</keyword>
<dbReference type="NCBIfam" id="NF033788">
    <property type="entry name" value="HTH_metalloreg"/>
    <property type="match status" value="1"/>
</dbReference>
<dbReference type="EMBL" id="LWRY01000163">
    <property type="protein sequence ID" value="OCX70493.1"/>
    <property type="molecule type" value="Genomic_DNA"/>
</dbReference>
<dbReference type="SMART" id="SM00418">
    <property type="entry name" value="HTH_ARSR"/>
    <property type="match status" value="1"/>
</dbReference>
<gene>
    <name evidence="6" type="ORF">A6M23_13920</name>
    <name evidence="7" type="ORF">A6P07_08615</name>
</gene>
<evidence type="ECO:0000256" key="1">
    <source>
        <dbReference type="ARBA" id="ARBA00022849"/>
    </source>
</evidence>
<dbReference type="InterPro" id="IPR036390">
    <property type="entry name" value="WH_DNA-bd_sf"/>
</dbReference>
<dbReference type="GO" id="GO:0003677">
    <property type="term" value="F:DNA binding"/>
    <property type="evidence" value="ECO:0007669"/>
    <property type="project" value="UniProtKB-KW"/>
</dbReference>
<dbReference type="CDD" id="cd00090">
    <property type="entry name" value="HTH_ARSR"/>
    <property type="match status" value="1"/>
</dbReference>
<dbReference type="Gene3D" id="1.10.10.10">
    <property type="entry name" value="Winged helix-like DNA-binding domain superfamily/Winged helix DNA-binding domain"/>
    <property type="match status" value="1"/>
</dbReference>
<evidence type="ECO:0000313" key="9">
    <source>
        <dbReference type="Proteomes" id="UP000095008"/>
    </source>
</evidence>
<protein>
    <submittedName>
        <fullName evidence="6">Transcriptional regulator</fullName>
    </submittedName>
</protein>
<keyword evidence="4" id="KW-0804">Transcription</keyword>
<dbReference type="OrthoDB" id="9796124at2"/>
<dbReference type="GO" id="GO:0046685">
    <property type="term" value="P:response to arsenic-containing substance"/>
    <property type="evidence" value="ECO:0007669"/>
    <property type="project" value="UniProtKB-KW"/>
</dbReference>
<dbReference type="InterPro" id="IPR011991">
    <property type="entry name" value="ArsR-like_HTH"/>
</dbReference>
<keyword evidence="9" id="KW-1185">Reference proteome</keyword>
<reference evidence="6 8" key="1">
    <citation type="journal article" date="2016" name="Int. J. Mol. Sci.">
        <title>Comparative genomics of the extreme acidophile Acidithiobacillus thiooxidans reveals intraspecific divergence and niche adaptation.</title>
        <authorList>
            <person name="Zhang X."/>
            <person name="Feng X."/>
            <person name="Tao J."/>
            <person name="Ma L."/>
            <person name="Xiao Y."/>
            <person name="Liang Y."/>
            <person name="Liu X."/>
            <person name="Yin H."/>
        </authorList>
    </citation>
    <scope>NUCLEOTIDE SEQUENCE [LARGE SCALE GENOMIC DNA]</scope>
    <source>
        <strain evidence="7 8">A02</strain>
        <strain evidence="6">DXS-W</strain>
    </source>
</reference>
<name>A0A1C2INC0_ACITH</name>
<evidence type="ECO:0000313" key="8">
    <source>
        <dbReference type="Proteomes" id="UP000094893"/>
    </source>
</evidence>
<dbReference type="EMBL" id="LWSA01000105">
    <property type="protein sequence ID" value="OCX73455.1"/>
    <property type="molecule type" value="Genomic_DNA"/>
</dbReference>
<dbReference type="GO" id="GO:0003700">
    <property type="term" value="F:DNA-binding transcription factor activity"/>
    <property type="evidence" value="ECO:0007669"/>
    <property type="project" value="InterPro"/>
</dbReference>
<dbReference type="STRING" id="930.GCA_002079865_01636"/>
<sequence>MKSTGNTIIPEWEITRLSEIIKAMSHPLRYKIICLLGRGEMSMQNLVTAINTSHSNASQHLALLQDSGLVLVRKVASRVYYRIRDQRTLRLLEISNQVLA</sequence>
<evidence type="ECO:0000256" key="4">
    <source>
        <dbReference type="ARBA" id="ARBA00023163"/>
    </source>
</evidence>
<dbReference type="AlphaFoldDB" id="A0A1C2INC0"/>
<comment type="caution">
    <text evidence="6">The sequence shown here is derived from an EMBL/GenBank/DDBJ whole genome shotgun (WGS) entry which is preliminary data.</text>
</comment>
<dbReference type="InterPro" id="IPR001845">
    <property type="entry name" value="HTH_ArsR_DNA-bd_dom"/>
</dbReference>
<dbReference type="PANTHER" id="PTHR33154:SF18">
    <property type="entry name" value="ARSENICAL RESISTANCE OPERON REPRESSOR"/>
    <property type="match status" value="1"/>
</dbReference>
<dbReference type="SUPFAM" id="SSF46785">
    <property type="entry name" value="Winged helix' DNA-binding domain"/>
    <property type="match status" value="1"/>
</dbReference>
<dbReference type="PANTHER" id="PTHR33154">
    <property type="entry name" value="TRANSCRIPTIONAL REGULATOR, ARSR FAMILY"/>
    <property type="match status" value="1"/>
</dbReference>
<feature type="domain" description="HTH arsR-type" evidence="5">
    <location>
        <begin position="9"/>
        <end position="100"/>
    </location>
</feature>
<evidence type="ECO:0000256" key="2">
    <source>
        <dbReference type="ARBA" id="ARBA00023015"/>
    </source>
</evidence>
<dbReference type="RefSeq" id="WP_010637953.1">
    <property type="nucleotide sequence ID" value="NZ_DAIAWO010000058.1"/>
</dbReference>
<keyword evidence="2" id="KW-0805">Transcription regulation</keyword>
<proteinExistence type="predicted"/>
<organism evidence="6 9">
    <name type="scientific">Acidithiobacillus thiooxidans</name>
    <name type="common">Thiobacillus thiooxidans</name>
    <dbReference type="NCBI Taxonomy" id="930"/>
    <lineage>
        <taxon>Bacteria</taxon>
        <taxon>Pseudomonadati</taxon>
        <taxon>Pseudomonadota</taxon>
        <taxon>Acidithiobacillia</taxon>
        <taxon>Acidithiobacillales</taxon>
        <taxon>Acidithiobacillaceae</taxon>
        <taxon>Acidithiobacillus</taxon>
    </lineage>
</organism>